<keyword evidence="4" id="KW-0378">Hydrolase</keyword>
<dbReference type="HOGENOM" id="CLU_080814_2_2_7"/>
<dbReference type="EMBL" id="AE017125">
    <property type="protein sequence ID" value="AAP77302.1"/>
    <property type="molecule type" value="Genomic_DNA"/>
</dbReference>
<comment type="catalytic activity">
    <reaction evidence="1">
        <text>a 1,2-diacyl-sn-glycero-3-phosphocholine + H2O = a 1,2-diacyl-sn-glycero-3-phosphate + choline + H(+)</text>
        <dbReference type="Rhea" id="RHEA:14445"/>
        <dbReference type="ChEBI" id="CHEBI:15354"/>
        <dbReference type="ChEBI" id="CHEBI:15377"/>
        <dbReference type="ChEBI" id="CHEBI:15378"/>
        <dbReference type="ChEBI" id="CHEBI:57643"/>
        <dbReference type="ChEBI" id="CHEBI:58608"/>
        <dbReference type="EC" id="3.1.4.4"/>
    </reaction>
</comment>
<dbReference type="KEGG" id="hhe:HH_0705"/>
<evidence type="ECO:0000313" key="9">
    <source>
        <dbReference type="Proteomes" id="UP000002495"/>
    </source>
</evidence>
<dbReference type="RefSeq" id="WP_011115547.1">
    <property type="nucleotide sequence ID" value="NC_004917.1"/>
</dbReference>
<organism evidence="8 9">
    <name type="scientific">Helicobacter hepaticus (strain ATCC 51449 / 3B1)</name>
    <dbReference type="NCBI Taxonomy" id="235279"/>
    <lineage>
        <taxon>Bacteria</taxon>
        <taxon>Pseudomonadati</taxon>
        <taxon>Campylobacterota</taxon>
        <taxon>Epsilonproteobacteria</taxon>
        <taxon>Campylobacterales</taxon>
        <taxon>Helicobacteraceae</taxon>
        <taxon>Helicobacter</taxon>
    </lineage>
</organism>
<gene>
    <name evidence="8" type="ordered locus">HH_0705</name>
</gene>
<keyword evidence="5" id="KW-0442">Lipid degradation</keyword>
<dbReference type="GO" id="GO:0016891">
    <property type="term" value="F:RNA endonuclease activity producing 5'-phosphomonoesters, hydrolytic mechanism"/>
    <property type="evidence" value="ECO:0007669"/>
    <property type="project" value="TreeGrafter"/>
</dbReference>
<evidence type="ECO:0000256" key="5">
    <source>
        <dbReference type="ARBA" id="ARBA00022963"/>
    </source>
</evidence>
<reference evidence="8 9" key="1">
    <citation type="journal article" date="2003" name="Proc. Natl. Acad. Sci. U.S.A.">
        <title>The complete genome sequence of the carcinogenic bacterium Helicobacter hepaticus.</title>
        <authorList>
            <person name="Suerbaum S."/>
            <person name="Josenhans C."/>
            <person name="Sterzenbach T."/>
            <person name="Drescher B."/>
            <person name="Brandt P."/>
            <person name="Bell M."/>
            <person name="Droege M."/>
            <person name="Fartmann B."/>
            <person name="Fischer H.-P."/>
            <person name="Ge Z."/>
            <person name="Hoerster A."/>
            <person name="Holland R."/>
            <person name="Klein K."/>
            <person name="Koenig J."/>
            <person name="Macko L."/>
            <person name="Mendz G.L."/>
            <person name="Nyakatura G."/>
            <person name="Schauer D.B."/>
            <person name="Shen Z."/>
            <person name="Weber J."/>
            <person name="Frosch M."/>
            <person name="Fox J.G."/>
        </authorList>
    </citation>
    <scope>NUCLEOTIDE SEQUENCE [LARGE SCALE GENOMIC DNA]</scope>
    <source>
        <strain evidence="9">ATCC 51449 / 3B1</strain>
    </source>
</reference>
<dbReference type="CDD" id="cd09116">
    <property type="entry name" value="PLDc_Nuc_like"/>
    <property type="match status" value="1"/>
</dbReference>
<dbReference type="GO" id="GO:0004630">
    <property type="term" value="F:phospholipase D activity"/>
    <property type="evidence" value="ECO:0007669"/>
    <property type="project" value="UniProtKB-EC"/>
</dbReference>
<evidence type="ECO:0000256" key="4">
    <source>
        <dbReference type="ARBA" id="ARBA00022801"/>
    </source>
</evidence>
<evidence type="ECO:0000256" key="3">
    <source>
        <dbReference type="ARBA" id="ARBA00012027"/>
    </source>
</evidence>
<dbReference type="InterPro" id="IPR051406">
    <property type="entry name" value="PLD_domain"/>
</dbReference>
<dbReference type="OrthoDB" id="9765044at2"/>
<dbReference type="Gene3D" id="3.30.870.10">
    <property type="entry name" value="Endonuclease Chain A"/>
    <property type="match status" value="1"/>
</dbReference>
<accession>Q7VIA3</accession>
<dbReference type="AlphaFoldDB" id="Q7VIA3"/>
<dbReference type="Pfam" id="PF13091">
    <property type="entry name" value="PLDc_2"/>
    <property type="match status" value="1"/>
</dbReference>
<dbReference type="GO" id="GO:0016042">
    <property type="term" value="P:lipid catabolic process"/>
    <property type="evidence" value="ECO:0007669"/>
    <property type="project" value="UniProtKB-KW"/>
</dbReference>
<feature type="domain" description="PLD phosphodiesterase" evidence="7">
    <location>
        <begin position="127"/>
        <end position="154"/>
    </location>
</feature>
<dbReference type="SMART" id="SM00155">
    <property type="entry name" value="PLDc"/>
    <property type="match status" value="1"/>
</dbReference>
<protein>
    <recommendedName>
        <fullName evidence="3">phospholipase D</fullName>
        <ecNumber evidence="3">3.1.4.4</ecNumber>
    </recommendedName>
</protein>
<dbReference type="NCBIfam" id="NF010492">
    <property type="entry name" value="PRK13912.1-3"/>
    <property type="match status" value="1"/>
</dbReference>
<comment type="similarity">
    <text evidence="2">Belongs to the phospholipase D family.</text>
</comment>
<dbReference type="PROSITE" id="PS50035">
    <property type="entry name" value="PLD"/>
    <property type="match status" value="1"/>
</dbReference>
<dbReference type="EC" id="3.1.4.4" evidence="3"/>
<proteinExistence type="inferred from homology"/>
<dbReference type="InterPro" id="IPR001736">
    <property type="entry name" value="PLipase_D/transphosphatidylase"/>
</dbReference>
<dbReference type="Proteomes" id="UP000002495">
    <property type="component" value="Chromosome"/>
</dbReference>
<keyword evidence="6" id="KW-0443">Lipid metabolism</keyword>
<dbReference type="SUPFAM" id="SSF56024">
    <property type="entry name" value="Phospholipase D/nuclease"/>
    <property type="match status" value="1"/>
</dbReference>
<evidence type="ECO:0000256" key="6">
    <source>
        <dbReference type="ARBA" id="ARBA00023098"/>
    </source>
</evidence>
<dbReference type="GO" id="GO:0006793">
    <property type="term" value="P:phosphorus metabolic process"/>
    <property type="evidence" value="ECO:0007669"/>
    <property type="project" value="UniProtKB-ARBA"/>
</dbReference>
<evidence type="ECO:0000256" key="1">
    <source>
        <dbReference type="ARBA" id="ARBA00000798"/>
    </source>
</evidence>
<name>Q7VIA3_HELHP</name>
<evidence type="ECO:0000256" key="2">
    <source>
        <dbReference type="ARBA" id="ARBA00008664"/>
    </source>
</evidence>
<dbReference type="eggNOG" id="COG1502">
    <property type="taxonomic scope" value="Bacteria"/>
</dbReference>
<dbReference type="PANTHER" id="PTHR43856">
    <property type="entry name" value="CARDIOLIPIN HYDROLASE"/>
    <property type="match status" value="1"/>
</dbReference>
<keyword evidence="9" id="KW-1185">Reference proteome</keyword>
<dbReference type="InterPro" id="IPR025202">
    <property type="entry name" value="PLD-like_dom"/>
</dbReference>
<dbReference type="PANTHER" id="PTHR43856:SF1">
    <property type="entry name" value="MITOCHONDRIAL CARDIOLIPIN HYDROLASE"/>
    <property type="match status" value="1"/>
</dbReference>
<evidence type="ECO:0000259" key="7">
    <source>
        <dbReference type="PROSITE" id="PS50035"/>
    </source>
</evidence>
<dbReference type="STRING" id="235279.HH_0705"/>
<evidence type="ECO:0000313" key="8">
    <source>
        <dbReference type="EMBL" id="AAP77302.1"/>
    </source>
</evidence>
<sequence>MQQKMTKIYRICLIVGILHTILWGTSLHSSENDMFYMLPYEQDQAINTLKSVLKNAQSEIKISIYSFTNNDIAKILRDSAKRGVKISIIFDKESNLKNDTSVIGYLAKYNNISVCLLSGMRAKNKRYYGIMHQKMAIVDKKILVLGSANWSKNAFENNFETLLISHNQRFVQKALQGYEKMTRACVGF</sequence>